<protein>
    <recommendedName>
        <fullName evidence="1">Heterokaryon incompatibility domain-containing protein</fullName>
    </recommendedName>
</protein>
<reference evidence="2 3" key="1">
    <citation type="submission" date="2015-07" db="EMBL/GenBank/DDBJ databases">
        <title>Comparative genomics of the Sigatoka disease complex on banana suggests a link between parallel evolutionary changes in Pseudocercospora fijiensis and Pseudocercospora eumusae and increased virulence on the banana host.</title>
        <authorList>
            <person name="Chang T.-C."/>
            <person name="Salvucci A."/>
            <person name="Crous P.W."/>
            <person name="Stergiopoulos I."/>
        </authorList>
    </citation>
    <scope>NUCLEOTIDE SEQUENCE [LARGE SCALE GENOMIC DNA]</scope>
    <source>
        <strain evidence="2 3">CBS 116634</strain>
    </source>
</reference>
<dbReference type="EMBL" id="LFZO01000390">
    <property type="protein sequence ID" value="KXT08921.1"/>
    <property type="molecule type" value="Genomic_DNA"/>
</dbReference>
<evidence type="ECO:0000259" key="1">
    <source>
        <dbReference type="Pfam" id="PF06985"/>
    </source>
</evidence>
<evidence type="ECO:0000313" key="3">
    <source>
        <dbReference type="Proteomes" id="UP000073492"/>
    </source>
</evidence>
<keyword evidence="3" id="KW-1185">Reference proteome</keyword>
<proteinExistence type="predicted"/>
<feature type="domain" description="Heterokaryon incompatibility" evidence="1">
    <location>
        <begin position="8"/>
        <end position="143"/>
    </location>
</feature>
<sequence>MWRDPAAAGHIYINGSRLAVAANLLSFLQHSIEHDLLQGRPVWIDAVCISQGDDMEKSVQVQQMWKIYTHAAHVFVWLGPEEDHSSVALESLASAKLDGENEEPDWIGGLEGKLEHRFSDTQLTAITTLSRNHYFSRMWILQELLLADAQRGVTLCMGRLKAPLWTFLRVIVAMRVYTPPSAASGQAQSIGYFADLLVHGVLGSLEDDFDLLDQEDAAQGVKARYAWRSCALNYAQHACFDPRDRVFALLGLANVRESDPNGLLQADYTMTVDDLATALISHLDCGVSSPRYWTNHDTCDVVQRLLNVKVGSAEFTKWLRARLYWNGERGQGSIVGGSGRAINCTGKILQHALRYGPAECPFKDGRVIKECGIHPVE</sequence>
<evidence type="ECO:0000313" key="2">
    <source>
        <dbReference type="EMBL" id="KXT08921.1"/>
    </source>
</evidence>
<comment type="caution">
    <text evidence="2">The sequence shown here is derived from an EMBL/GenBank/DDBJ whole genome shotgun (WGS) entry which is preliminary data.</text>
</comment>
<organism evidence="2 3">
    <name type="scientific">Pseudocercospora musae</name>
    <dbReference type="NCBI Taxonomy" id="113226"/>
    <lineage>
        <taxon>Eukaryota</taxon>
        <taxon>Fungi</taxon>
        <taxon>Dikarya</taxon>
        <taxon>Ascomycota</taxon>
        <taxon>Pezizomycotina</taxon>
        <taxon>Dothideomycetes</taxon>
        <taxon>Dothideomycetidae</taxon>
        <taxon>Mycosphaerellales</taxon>
        <taxon>Mycosphaerellaceae</taxon>
        <taxon>Pseudocercospora</taxon>
    </lineage>
</organism>
<dbReference type="InterPro" id="IPR010730">
    <property type="entry name" value="HET"/>
</dbReference>
<dbReference type="Proteomes" id="UP000073492">
    <property type="component" value="Unassembled WGS sequence"/>
</dbReference>
<dbReference type="AlphaFoldDB" id="A0A139I2K5"/>
<gene>
    <name evidence="2" type="ORF">AC579_9361</name>
</gene>
<dbReference type="InterPro" id="IPR052895">
    <property type="entry name" value="HetReg/Transcr_Mod"/>
</dbReference>
<dbReference type="PANTHER" id="PTHR24148">
    <property type="entry name" value="ANKYRIN REPEAT DOMAIN-CONTAINING PROTEIN 39 HOMOLOG-RELATED"/>
    <property type="match status" value="1"/>
</dbReference>
<dbReference type="Pfam" id="PF06985">
    <property type="entry name" value="HET"/>
    <property type="match status" value="1"/>
</dbReference>
<dbReference type="OrthoDB" id="3640777at2759"/>
<dbReference type="PANTHER" id="PTHR24148:SF73">
    <property type="entry name" value="HET DOMAIN PROTEIN (AFU_ORTHOLOGUE AFUA_8G01020)"/>
    <property type="match status" value="1"/>
</dbReference>
<name>A0A139I2K5_9PEZI</name>
<accession>A0A139I2K5</accession>